<dbReference type="NCBIfam" id="NF041948">
    <property type="entry name" value="Phrelay_LuxU_Vib"/>
    <property type="match status" value="1"/>
</dbReference>
<organism evidence="8 10">
    <name type="scientific">Vibrio mediterranei</name>
    <dbReference type="NCBI Taxonomy" id="689"/>
    <lineage>
        <taxon>Bacteria</taxon>
        <taxon>Pseudomonadati</taxon>
        <taxon>Pseudomonadota</taxon>
        <taxon>Gammaproteobacteria</taxon>
        <taxon>Vibrionales</taxon>
        <taxon>Vibrionaceae</taxon>
        <taxon>Vibrio</taxon>
    </lineage>
</organism>
<sequence length="115" mass="12845">MKFMNREKVEQLTREIGQDNIPILLGIFTGELVTYQAQLSEGDLTEKMSHMKEICHALKSSAASFGAESLCEFAIDIDAQVKGGKLREDQAQVDSMLANLSETHSCYIEFLESIK</sequence>
<dbReference type="GO" id="GO:0004672">
    <property type="term" value="F:protein kinase activity"/>
    <property type="evidence" value="ECO:0007669"/>
    <property type="project" value="UniProtKB-ARBA"/>
</dbReference>
<accession>A0A2C9P7A6</accession>
<feature type="domain" description="HPt" evidence="6">
    <location>
        <begin position="17"/>
        <end position="114"/>
    </location>
</feature>
<dbReference type="Gene3D" id="1.20.120.160">
    <property type="entry name" value="HPT domain"/>
    <property type="match status" value="1"/>
</dbReference>
<gene>
    <name evidence="7" type="ORF">BSZ05_01170</name>
    <name evidence="8" type="ORF">ECB94_03575</name>
</gene>
<dbReference type="EMBL" id="CP018308">
    <property type="protein sequence ID" value="ASI88535.1"/>
    <property type="molecule type" value="Genomic_DNA"/>
</dbReference>
<keyword evidence="4" id="KW-0902">Two-component regulatory system</keyword>
<protein>
    <recommendedName>
        <fullName evidence="2">Phosphorelay protein LuxU</fullName>
    </recommendedName>
</protein>
<dbReference type="STRING" id="689.VME0621_01653"/>
<name>A0A2C9P7A6_9VIBR</name>
<dbReference type="Proteomes" id="UP000279760">
    <property type="component" value="Chromosome 1"/>
</dbReference>
<dbReference type="Pfam" id="PF01627">
    <property type="entry name" value="Hpt"/>
    <property type="match status" value="1"/>
</dbReference>
<dbReference type="PROSITE" id="PS50894">
    <property type="entry name" value="HPT"/>
    <property type="match status" value="1"/>
</dbReference>
<reference evidence="7" key="2">
    <citation type="journal article" date="2018" name="BMC Genomics">
        <title>Comparative genomic analysis reveals the evolution and environmental adaptation strategies of vibrios.</title>
        <authorList>
            <person name="Lin H."/>
            <person name="Yu M."/>
            <person name="Wang X."/>
            <person name="Zhang X.H."/>
        </authorList>
    </citation>
    <scope>NUCLEOTIDE SEQUENCE</scope>
    <source>
        <strain evidence="7">QT6D1</strain>
    </source>
</reference>
<comment type="subunit">
    <text evidence="1">Monomer.</text>
</comment>
<dbReference type="RefSeq" id="WP_006072947.1">
    <property type="nucleotide sequence ID" value="NZ_CP018308.1"/>
</dbReference>
<dbReference type="EMBL" id="CP033577">
    <property type="protein sequence ID" value="AYV20439.1"/>
    <property type="molecule type" value="Genomic_DNA"/>
</dbReference>
<evidence type="ECO:0000313" key="9">
    <source>
        <dbReference type="Proteomes" id="UP000197092"/>
    </source>
</evidence>
<dbReference type="KEGG" id="vsh:BSZ05_01170"/>
<dbReference type="InterPro" id="IPR008207">
    <property type="entry name" value="Sig_transdc_His_kin_Hpt_dom"/>
</dbReference>
<evidence type="ECO:0000313" key="10">
    <source>
        <dbReference type="Proteomes" id="UP000279760"/>
    </source>
</evidence>
<evidence type="ECO:0000256" key="1">
    <source>
        <dbReference type="ARBA" id="ARBA00011245"/>
    </source>
</evidence>
<evidence type="ECO:0000313" key="7">
    <source>
        <dbReference type="EMBL" id="ASI88535.1"/>
    </source>
</evidence>
<evidence type="ECO:0000256" key="4">
    <source>
        <dbReference type="ARBA" id="ARBA00023012"/>
    </source>
</evidence>
<dbReference type="Proteomes" id="UP000197092">
    <property type="component" value="Chromosome 1"/>
</dbReference>
<keyword evidence="3 5" id="KW-0597">Phosphoprotein</keyword>
<proteinExistence type="predicted"/>
<evidence type="ECO:0000256" key="5">
    <source>
        <dbReference type="PROSITE-ProRule" id="PRU00110"/>
    </source>
</evidence>
<dbReference type="GO" id="GO:0000160">
    <property type="term" value="P:phosphorelay signal transduction system"/>
    <property type="evidence" value="ECO:0007669"/>
    <property type="project" value="UniProtKB-KW"/>
</dbReference>
<evidence type="ECO:0000256" key="2">
    <source>
        <dbReference type="ARBA" id="ARBA00017260"/>
    </source>
</evidence>
<dbReference type="AlphaFoldDB" id="A0A2C9P7A6"/>
<dbReference type="InterPro" id="IPR053403">
    <property type="entry name" value="QS_phosphorelay_intermediate"/>
</dbReference>
<evidence type="ECO:0000259" key="6">
    <source>
        <dbReference type="PROSITE" id="PS50894"/>
    </source>
</evidence>
<evidence type="ECO:0000256" key="3">
    <source>
        <dbReference type="ARBA" id="ARBA00022553"/>
    </source>
</evidence>
<reference evidence="9" key="1">
    <citation type="submission" date="2016-12" db="EMBL/GenBank/DDBJ databases">
        <title>Comparative genomic analysis reveals the diversity, evolution, and environmental adaptation strategies of the genus Vibrio.</title>
        <authorList>
            <person name="Lin H."/>
            <person name="Wang X."/>
            <person name="Zhang X.-H."/>
        </authorList>
    </citation>
    <scope>NUCLEOTIDE SEQUENCE [LARGE SCALE GENOMIC DNA]</scope>
    <source>
        <strain evidence="9">QT6D1</strain>
    </source>
</reference>
<feature type="modified residue" description="Phosphohistidine" evidence="5">
    <location>
        <position position="56"/>
    </location>
</feature>
<evidence type="ECO:0000313" key="8">
    <source>
        <dbReference type="EMBL" id="AYV20439.1"/>
    </source>
</evidence>
<dbReference type="InterPro" id="IPR036641">
    <property type="entry name" value="HPT_dom_sf"/>
</dbReference>
<dbReference type="SUPFAM" id="SSF47226">
    <property type="entry name" value="Histidine-containing phosphotransfer domain, HPT domain"/>
    <property type="match status" value="1"/>
</dbReference>
<reference evidence="8 10" key="3">
    <citation type="submission" date="2018-11" db="EMBL/GenBank/DDBJ databases">
        <title>Complete Genome Sequence of Vbrio mediterranei 117-T6: a Potential Pathogen Bacteria Isolated from the Conchocelis of Pyropia.</title>
        <authorList>
            <person name="Liu Q."/>
        </authorList>
    </citation>
    <scope>NUCLEOTIDE SEQUENCE [LARGE SCALE GENOMIC DNA]</scope>
    <source>
        <strain evidence="8 10">117-T6</strain>
    </source>
</reference>